<feature type="compositionally biased region" description="Basic residues" evidence="1">
    <location>
        <begin position="465"/>
        <end position="486"/>
    </location>
</feature>
<feature type="compositionally biased region" description="Gly residues" evidence="1">
    <location>
        <begin position="546"/>
        <end position="560"/>
    </location>
</feature>
<accession>A0A1X6P455</accession>
<feature type="compositionally biased region" description="Pro residues" evidence="1">
    <location>
        <begin position="351"/>
        <end position="363"/>
    </location>
</feature>
<feature type="region of interest" description="Disordered" evidence="1">
    <location>
        <begin position="114"/>
        <end position="137"/>
    </location>
</feature>
<feature type="compositionally biased region" description="Pro residues" evidence="1">
    <location>
        <begin position="374"/>
        <end position="395"/>
    </location>
</feature>
<dbReference type="EMBL" id="KV918899">
    <property type="protein sequence ID" value="OSX75556.1"/>
    <property type="molecule type" value="Genomic_DNA"/>
</dbReference>
<dbReference type="Proteomes" id="UP000218209">
    <property type="component" value="Unassembled WGS sequence"/>
</dbReference>
<feature type="compositionally biased region" description="Low complexity" evidence="1">
    <location>
        <begin position="596"/>
        <end position="616"/>
    </location>
</feature>
<feature type="compositionally biased region" description="Gly residues" evidence="1">
    <location>
        <begin position="504"/>
        <end position="521"/>
    </location>
</feature>
<feature type="compositionally biased region" description="Basic residues" evidence="1">
    <location>
        <begin position="24"/>
        <end position="35"/>
    </location>
</feature>
<protein>
    <submittedName>
        <fullName evidence="2">Uncharacterized protein</fullName>
    </submittedName>
</protein>
<proteinExistence type="predicted"/>
<dbReference type="InterPro" id="IPR051425">
    <property type="entry name" value="Formin_Homology"/>
</dbReference>
<dbReference type="AlphaFoldDB" id="A0A1X6P455"/>
<feature type="region of interest" description="Disordered" evidence="1">
    <location>
        <begin position="464"/>
        <end position="525"/>
    </location>
</feature>
<name>A0A1X6P455_PORUM</name>
<feature type="region of interest" description="Disordered" evidence="1">
    <location>
        <begin position="1"/>
        <end position="41"/>
    </location>
</feature>
<feature type="region of interest" description="Disordered" evidence="1">
    <location>
        <begin position="313"/>
        <end position="407"/>
    </location>
</feature>
<feature type="compositionally biased region" description="Basic and acidic residues" evidence="1">
    <location>
        <begin position="13"/>
        <end position="22"/>
    </location>
</feature>
<feature type="region of interest" description="Disordered" evidence="1">
    <location>
        <begin position="541"/>
        <end position="685"/>
    </location>
</feature>
<keyword evidence="3" id="KW-1185">Reference proteome</keyword>
<dbReference type="PANTHER" id="PTHR45725">
    <property type="entry name" value="FORMIN HOMOLOGY 2 FAMILY MEMBER"/>
    <property type="match status" value="1"/>
</dbReference>
<gene>
    <name evidence="2" type="ORF">BU14_0231s0009</name>
</gene>
<sequence>MSLASKGRTIQENSRKQRDQHTTTHGHRPTPHPKRAAPPPASVAATFGALFRDRRRHVLGRRWRRVDAKAPLELPRADPVLIDGEFGCPTHARRAQHLLALVLAVDKAARPRVEDEHVDRHGGPVKGAEGNRLGPRHVDGEEVNVRHARAREDVAQRLARHLVRVHGFEKLAKGEQVLLRKRIHGPRRRPVADKQLRADGIADGRPRLGRPRAVVVEGQEVLLGALNEQPRPVEGVLKEARVGVLDAVDGAEFHKDPPMADRCFWPQKACGCATYSSPPPPPSAACARLWGDAAAAAAAGALALTLCAARGAPASPSAAAPAAASPAGGGSGCPGPTRARSSTGRSDTPRRPPPAPPAPPPHSPTRGATGGGRPWPPRPSPWPGRPADAPPPPPKRAGGTAAAPRRRHRLADGVDGLARQAVGVDHPRVAVPAVAGAPARVRRVLDRLKVGHGPIILVAVPVARGGRRRRRHRRPRRRRGGGRNHKRGGEGGGGDERAAAAGAAAGGKRGGPPRWGGGGGHAAAPVNNDAAARRLDAPAMGVARGETGGGGGGGGEGGGRPRAPTARRCGGGGGGGYLPTRRAPQRRSTAGRQRRCGGCTQRRRTAAAADTGAAAPPFYPPPAAAGGRAPRAAATPPPPRGEAPRGGGRAPPAGRAPRPPLPARRNPRRAPAARAARRARLPPRR</sequence>
<reference evidence="2 3" key="1">
    <citation type="submission" date="2017-03" db="EMBL/GenBank/DDBJ databases">
        <title>WGS assembly of Porphyra umbilicalis.</title>
        <authorList>
            <person name="Brawley S.H."/>
            <person name="Blouin N.A."/>
            <person name="Ficko-Blean E."/>
            <person name="Wheeler G.L."/>
            <person name="Lohr M."/>
            <person name="Goodson H.V."/>
            <person name="Jenkins J.W."/>
            <person name="Blaby-Haas C.E."/>
            <person name="Helliwell K.E."/>
            <person name="Chan C."/>
            <person name="Marriage T."/>
            <person name="Bhattacharya D."/>
            <person name="Klein A.S."/>
            <person name="Badis Y."/>
            <person name="Brodie J."/>
            <person name="Cao Y."/>
            <person name="Collen J."/>
            <person name="Dittami S.M."/>
            <person name="Gachon C.M."/>
            <person name="Green B.R."/>
            <person name="Karpowicz S."/>
            <person name="Kim J.W."/>
            <person name="Kudahl U."/>
            <person name="Lin S."/>
            <person name="Michel G."/>
            <person name="Mittag M."/>
            <person name="Olson B.J."/>
            <person name="Pangilinan J."/>
            <person name="Peng Y."/>
            <person name="Qiu H."/>
            <person name="Shu S."/>
            <person name="Singer J.T."/>
            <person name="Smith A.G."/>
            <person name="Sprecher B.N."/>
            <person name="Wagner V."/>
            <person name="Wang W."/>
            <person name="Wang Z.-Y."/>
            <person name="Yan J."/>
            <person name="Yarish C."/>
            <person name="Zoeuner-Riek S."/>
            <person name="Zhuang Y."/>
            <person name="Zou Y."/>
            <person name="Lindquist E.A."/>
            <person name="Grimwood J."/>
            <person name="Barry K."/>
            <person name="Rokhsar D.S."/>
            <person name="Schmutz J."/>
            <person name="Stiller J.W."/>
            <person name="Grossman A.R."/>
            <person name="Prochnik S.E."/>
        </authorList>
    </citation>
    <scope>NUCLEOTIDE SEQUENCE [LARGE SCALE GENOMIC DNA]</scope>
    <source>
        <strain evidence="2">4086291</strain>
    </source>
</reference>
<evidence type="ECO:0000256" key="1">
    <source>
        <dbReference type="SAM" id="MobiDB-lite"/>
    </source>
</evidence>
<evidence type="ECO:0000313" key="3">
    <source>
        <dbReference type="Proteomes" id="UP000218209"/>
    </source>
</evidence>
<feature type="compositionally biased region" description="Basic residues" evidence="1">
    <location>
        <begin position="675"/>
        <end position="685"/>
    </location>
</feature>
<dbReference type="PANTHER" id="PTHR45725:SF1">
    <property type="entry name" value="DISHEVELLED ASSOCIATED ACTIVATOR OF MORPHOGENESIS, ISOFORM D"/>
    <property type="match status" value="1"/>
</dbReference>
<feature type="compositionally biased region" description="Low complexity" evidence="1">
    <location>
        <begin position="313"/>
        <end position="326"/>
    </location>
</feature>
<feature type="compositionally biased region" description="Low complexity" evidence="1">
    <location>
        <begin position="624"/>
        <end position="634"/>
    </location>
</feature>
<organism evidence="2 3">
    <name type="scientific">Porphyra umbilicalis</name>
    <name type="common">Purple laver</name>
    <name type="synonym">Red alga</name>
    <dbReference type="NCBI Taxonomy" id="2786"/>
    <lineage>
        <taxon>Eukaryota</taxon>
        <taxon>Rhodophyta</taxon>
        <taxon>Bangiophyceae</taxon>
        <taxon>Bangiales</taxon>
        <taxon>Bangiaceae</taxon>
        <taxon>Porphyra</taxon>
    </lineage>
</organism>
<evidence type="ECO:0000313" key="2">
    <source>
        <dbReference type="EMBL" id="OSX75556.1"/>
    </source>
</evidence>